<dbReference type="Gene3D" id="2.30.42.10">
    <property type="match status" value="1"/>
</dbReference>
<dbReference type="Pfam" id="PF17820">
    <property type="entry name" value="PDZ_6"/>
    <property type="match status" value="1"/>
</dbReference>
<evidence type="ECO:0000256" key="1">
    <source>
        <dbReference type="ARBA" id="ARBA00009179"/>
    </source>
</evidence>
<dbReference type="AlphaFoldDB" id="A0A2S8FGA7"/>
<dbReference type="EMBL" id="PUHY01000013">
    <property type="protein sequence ID" value="PQO30944.1"/>
    <property type="molecule type" value="Genomic_DNA"/>
</dbReference>
<reference evidence="7 8" key="1">
    <citation type="submission" date="2018-02" db="EMBL/GenBank/DDBJ databases">
        <title>Comparative genomes isolates from brazilian mangrove.</title>
        <authorList>
            <person name="Araujo J.E."/>
            <person name="Taketani R.G."/>
            <person name="Silva M.C.P."/>
            <person name="Loureco M.V."/>
            <person name="Andreote F.D."/>
        </authorList>
    </citation>
    <scope>NUCLEOTIDE SEQUENCE [LARGE SCALE GENOMIC DNA]</scope>
    <source>
        <strain evidence="7 8">Hex-1 MGV</strain>
    </source>
</reference>
<keyword evidence="2 5" id="KW-0645">Protease</keyword>
<evidence type="ECO:0000256" key="3">
    <source>
        <dbReference type="ARBA" id="ARBA00022801"/>
    </source>
</evidence>
<keyword evidence="3 5" id="KW-0378">Hydrolase</keyword>
<name>A0A2S8FGA7_9BACT</name>
<dbReference type="Pfam" id="PF03572">
    <property type="entry name" value="Peptidase_S41"/>
    <property type="match status" value="1"/>
</dbReference>
<dbReference type="GO" id="GO:0030288">
    <property type="term" value="C:outer membrane-bounded periplasmic space"/>
    <property type="evidence" value="ECO:0007669"/>
    <property type="project" value="TreeGrafter"/>
</dbReference>
<protein>
    <recommendedName>
        <fullName evidence="6">PDZ domain-containing protein</fullName>
    </recommendedName>
</protein>
<evidence type="ECO:0000256" key="4">
    <source>
        <dbReference type="ARBA" id="ARBA00022825"/>
    </source>
</evidence>
<feature type="domain" description="PDZ" evidence="6">
    <location>
        <begin position="88"/>
        <end position="145"/>
    </location>
</feature>
<evidence type="ECO:0000313" key="8">
    <source>
        <dbReference type="Proteomes" id="UP000238322"/>
    </source>
</evidence>
<dbReference type="SUPFAM" id="SSF50156">
    <property type="entry name" value="PDZ domain-like"/>
    <property type="match status" value="1"/>
</dbReference>
<dbReference type="Gene3D" id="3.90.226.10">
    <property type="entry name" value="2-enoyl-CoA Hydratase, Chain A, domain 1"/>
    <property type="match status" value="1"/>
</dbReference>
<dbReference type="InterPro" id="IPR001478">
    <property type="entry name" value="PDZ"/>
</dbReference>
<dbReference type="Proteomes" id="UP000238322">
    <property type="component" value="Unassembled WGS sequence"/>
</dbReference>
<sequence>MPRGNLIAICLTFVIALICYQSTAYSRYALMFQQGMQTISDFYVRPVGEEELFDAAMEGLTSPLDQNSVYIPPAHYSDFRRELGQEFGGIGVQVDFNEDKRQMVIITPLAGAPAYKAGIQAGDIVLAIDGVDLNGEDFDTSLERLHGERGTPVTLTVKHIGEEEPVDITVTRANIMVESVMGDTHGKDGKWNFFLINHPKIGYIRVDSFGDRTAEDFKAALEEIPKDAEGLIIDVRGNAGGYLNAAIQMVDMFIESGDIVTTRSRDNQIREVYRANSSHTIVPQDLPVVVMVNRFSASASEIFAAALQDHDRATVIGERSFGKGTVQSIFPFPLDADSRALKITTATYWRPNGTNIHRFPDAKEEDDWGVRPDEGWELDLDDETLKKVIRARRLHDIDRTNFADPSLAEGREISDDEQSLLDFEDPQMQMAVEVIEKAEK</sequence>
<dbReference type="NCBIfam" id="TIGR00225">
    <property type="entry name" value="prc"/>
    <property type="match status" value="1"/>
</dbReference>
<dbReference type="CDD" id="cd07560">
    <property type="entry name" value="Peptidase_S41_CPP"/>
    <property type="match status" value="1"/>
</dbReference>
<dbReference type="GO" id="GO:0004175">
    <property type="term" value="F:endopeptidase activity"/>
    <property type="evidence" value="ECO:0007669"/>
    <property type="project" value="TreeGrafter"/>
</dbReference>
<evidence type="ECO:0000259" key="6">
    <source>
        <dbReference type="PROSITE" id="PS50106"/>
    </source>
</evidence>
<evidence type="ECO:0000313" key="7">
    <source>
        <dbReference type="EMBL" id="PQO30944.1"/>
    </source>
</evidence>
<comment type="similarity">
    <text evidence="1 5">Belongs to the peptidase S41A family.</text>
</comment>
<gene>
    <name evidence="7" type="ORF">C5Y83_22335</name>
</gene>
<dbReference type="CDD" id="cd06782">
    <property type="entry name" value="cpPDZ_CPP-like"/>
    <property type="match status" value="1"/>
</dbReference>
<dbReference type="SUPFAM" id="SSF52096">
    <property type="entry name" value="ClpP/crotonase"/>
    <property type="match status" value="1"/>
</dbReference>
<dbReference type="OrthoDB" id="9812068at2"/>
<evidence type="ECO:0000256" key="2">
    <source>
        <dbReference type="ARBA" id="ARBA00022670"/>
    </source>
</evidence>
<organism evidence="7 8">
    <name type="scientific">Blastopirellula marina</name>
    <dbReference type="NCBI Taxonomy" id="124"/>
    <lineage>
        <taxon>Bacteria</taxon>
        <taxon>Pseudomonadati</taxon>
        <taxon>Planctomycetota</taxon>
        <taxon>Planctomycetia</taxon>
        <taxon>Pirellulales</taxon>
        <taxon>Pirellulaceae</taxon>
        <taxon>Blastopirellula</taxon>
    </lineage>
</organism>
<keyword evidence="4 5" id="KW-0720">Serine protease</keyword>
<evidence type="ECO:0000256" key="5">
    <source>
        <dbReference type="RuleBase" id="RU004404"/>
    </source>
</evidence>
<dbReference type="SMART" id="SM00245">
    <property type="entry name" value="TSPc"/>
    <property type="match status" value="1"/>
</dbReference>
<dbReference type="InterPro" id="IPR029045">
    <property type="entry name" value="ClpP/crotonase-like_dom_sf"/>
</dbReference>
<dbReference type="PANTHER" id="PTHR32060:SF30">
    <property type="entry name" value="CARBOXY-TERMINAL PROCESSING PROTEASE CTPA"/>
    <property type="match status" value="1"/>
</dbReference>
<proteinExistence type="inferred from homology"/>
<dbReference type="RefSeq" id="WP_105332019.1">
    <property type="nucleotide sequence ID" value="NZ_PUHY01000013.1"/>
</dbReference>
<dbReference type="GO" id="GO:0008236">
    <property type="term" value="F:serine-type peptidase activity"/>
    <property type="evidence" value="ECO:0007669"/>
    <property type="project" value="UniProtKB-KW"/>
</dbReference>
<dbReference type="InterPro" id="IPR036034">
    <property type="entry name" value="PDZ_sf"/>
</dbReference>
<dbReference type="InterPro" id="IPR005151">
    <property type="entry name" value="Tail-specific_protease"/>
</dbReference>
<accession>A0A2S8FGA7</accession>
<dbReference type="PANTHER" id="PTHR32060">
    <property type="entry name" value="TAIL-SPECIFIC PROTEASE"/>
    <property type="match status" value="1"/>
</dbReference>
<dbReference type="SMART" id="SM00228">
    <property type="entry name" value="PDZ"/>
    <property type="match status" value="1"/>
</dbReference>
<dbReference type="GO" id="GO:0007165">
    <property type="term" value="P:signal transduction"/>
    <property type="evidence" value="ECO:0007669"/>
    <property type="project" value="TreeGrafter"/>
</dbReference>
<comment type="caution">
    <text evidence="7">The sequence shown here is derived from an EMBL/GenBank/DDBJ whole genome shotgun (WGS) entry which is preliminary data.</text>
</comment>
<dbReference type="GO" id="GO:0006508">
    <property type="term" value="P:proteolysis"/>
    <property type="evidence" value="ECO:0007669"/>
    <property type="project" value="UniProtKB-KW"/>
</dbReference>
<dbReference type="InterPro" id="IPR041489">
    <property type="entry name" value="PDZ_6"/>
</dbReference>
<dbReference type="Gene3D" id="3.30.750.44">
    <property type="match status" value="1"/>
</dbReference>
<dbReference type="InterPro" id="IPR004447">
    <property type="entry name" value="Peptidase_S41A"/>
</dbReference>
<dbReference type="PROSITE" id="PS50106">
    <property type="entry name" value="PDZ"/>
    <property type="match status" value="1"/>
</dbReference>